<dbReference type="EMBL" id="LNIX01000030">
    <property type="protein sequence ID" value="OXA41202.1"/>
    <property type="molecule type" value="Genomic_DNA"/>
</dbReference>
<name>A0A226D6M6_FOLCA</name>
<dbReference type="Proteomes" id="UP000198287">
    <property type="component" value="Unassembled WGS sequence"/>
</dbReference>
<evidence type="ECO:0000313" key="2">
    <source>
        <dbReference type="Proteomes" id="UP000198287"/>
    </source>
</evidence>
<keyword evidence="2" id="KW-1185">Reference proteome</keyword>
<gene>
    <name evidence="1" type="ORF">Fcan01_23972</name>
</gene>
<dbReference type="OrthoDB" id="3140657at2759"/>
<sequence>MDPQIWPEFVQILKADRLPNLGKLAISKVSDTSSFTDFGLISLKNLKLLKIHQGVISFEHGKQNLQTIIDSAAELRTLRITGSFFPDLEKCSKNLKTFEWFDYPGNGRNMYLGNATTEFEDGFDQKRFGPVGVIIGVWVNLVQNIRNSHRRLEFGIIVLMEKAEIQHDLSNRDKNSENEIKIEKNSCNGTGWGDLLSKKAEIRHVGTNRGCAGGFLNFNKSVIPYRIQIWDLFCPLLNQVSPTLEHLTFGIMSPTRQGYQTQNLITQFPPFPNLKSLKNLATDVFQIDKFLIFKNFPKLVNISLERFDVTSEHLWQNGIQGPPVQCGERHEGVLKLQVGNICDLILTSQPRTKFPNVTHLIFRIIGPSRFWHDKNLGGTAYLVKVIEAAATWKYLTHFDILIGGAKFNLREILEALQSLDVNSGLSELKIGGLHLSNERTVCDNLSCDVQKLTDFIAKCGPLKRLTFQGILWQPGSVGRVLEFLAGRNTLHPVVILE</sequence>
<reference evidence="1 2" key="1">
    <citation type="submission" date="2015-12" db="EMBL/GenBank/DDBJ databases">
        <title>The genome of Folsomia candida.</title>
        <authorList>
            <person name="Faddeeva A."/>
            <person name="Derks M.F."/>
            <person name="Anvar Y."/>
            <person name="Smit S."/>
            <person name="Van Straalen N."/>
            <person name="Roelofs D."/>
        </authorList>
    </citation>
    <scope>NUCLEOTIDE SEQUENCE [LARGE SCALE GENOMIC DNA]</scope>
    <source>
        <strain evidence="1 2">VU population</strain>
        <tissue evidence="1">Whole body</tissue>
    </source>
</reference>
<protein>
    <submittedName>
        <fullName evidence="1">Uncharacterized protein</fullName>
    </submittedName>
</protein>
<proteinExistence type="predicted"/>
<organism evidence="1 2">
    <name type="scientific">Folsomia candida</name>
    <name type="common">Springtail</name>
    <dbReference type="NCBI Taxonomy" id="158441"/>
    <lineage>
        <taxon>Eukaryota</taxon>
        <taxon>Metazoa</taxon>
        <taxon>Ecdysozoa</taxon>
        <taxon>Arthropoda</taxon>
        <taxon>Hexapoda</taxon>
        <taxon>Collembola</taxon>
        <taxon>Entomobryomorpha</taxon>
        <taxon>Isotomoidea</taxon>
        <taxon>Isotomidae</taxon>
        <taxon>Proisotominae</taxon>
        <taxon>Folsomia</taxon>
    </lineage>
</organism>
<comment type="caution">
    <text evidence="1">The sequence shown here is derived from an EMBL/GenBank/DDBJ whole genome shotgun (WGS) entry which is preliminary data.</text>
</comment>
<dbReference type="AlphaFoldDB" id="A0A226D6M6"/>
<accession>A0A226D6M6</accession>
<dbReference type="SUPFAM" id="SSF52058">
    <property type="entry name" value="L domain-like"/>
    <property type="match status" value="1"/>
</dbReference>
<evidence type="ECO:0000313" key="1">
    <source>
        <dbReference type="EMBL" id="OXA41202.1"/>
    </source>
</evidence>